<sequence length="282" mass="31884">MDPPPTLRNVRLRLPEDAVQIVEAVAAGFLDEFCTRLSPNAHDLLRPGDVFVYSKGGRSEIVRWTDGAKRPSASRTRQGFLCYILPANPPARPYQLCRKTYKHTFDLRDGTRETWHLVAYDYDEELKHGQDLRYVENVDELRYAPRPAHFVTPSPEMPFVQDFSHSPSASTSRHYLPPTQQFPKPRWAPYPSPPCSGRRPSLPASEPASPTCSDHAVMPFPSVTPSTCPPSPASTFSRNRRRLFHEELPLPDPAVTAHKDGSNSSRRVRTSFDMDMLGRMCV</sequence>
<protein>
    <submittedName>
        <fullName evidence="2">Uncharacterized protein</fullName>
    </submittedName>
</protein>
<feature type="compositionally biased region" description="Polar residues" evidence="1">
    <location>
        <begin position="163"/>
        <end position="182"/>
    </location>
</feature>
<keyword evidence="3" id="KW-1185">Reference proteome</keyword>
<dbReference type="Proteomes" id="UP000077266">
    <property type="component" value="Unassembled WGS sequence"/>
</dbReference>
<feature type="region of interest" description="Disordered" evidence="1">
    <location>
        <begin position="161"/>
        <end position="213"/>
    </location>
</feature>
<proteinExistence type="predicted"/>
<evidence type="ECO:0000256" key="1">
    <source>
        <dbReference type="SAM" id="MobiDB-lite"/>
    </source>
</evidence>
<gene>
    <name evidence="2" type="ORF">EXIGLDRAFT_730177</name>
</gene>
<dbReference type="AlphaFoldDB" id="A0A165CAD4"/>
<accession>A0A165CAD4</accession>
<dbReference type="EMBL" id="KV426345">
    <property type="protein sequence ID" value="KZV82111.1"/>
    <property type="molecule type" value="Genomic_DNA"/>
</dbReference>
<dbReference type="Pfam" id="PF09729">
    <property type="entry name" value="Gti1_Pac2"/>
    <property type="match status" value="1"/>
</dbReference>
<evidence type="ECO:0000313" key="3">
    <source>
        <dbReference type="Proteomes" id="UP000077266"/>
    </source>
</evidence>
<reference evidence="2 3" key="1">
    <citation type="journal article" date="2016" name="Mol. Biol. Evol.">
        <title>Comparative Genomics of Early-Diverging Mushroom-Forming Fungi Provides Insights into the Origins of Lignocellulose Decay Capabilities.</title>
        <authorList>
            <person name="Nagy L.G."/>
            <person name="Riley R."/>
            <person name="Tritt A."/>
            <person name="Adam C."/>
            <person name="Daum C."/>
            <person name="Floudas D."/>
            <person name="Sun H."/>
            <person name="Yadav J.S."/>
            <person name="Pangilinan J."/>
            <person name="Larsson K.H."/>
            <person name="Matsuura K."/>
            <person name="Barry K."/>
            <person name="Labutti K."/>
            <person name="Kuo R."/>
            <person name="Ohm R.A."/>
            <person name="Bhattacharya S.S."/>
            <person name="Shirouzu T."/>
            <person name="Yoshinaga Y."/>
            <person name="Martin F.M."/>
            <person name="Grigoriev I.V."/>
            <person name="Hibbett D.S."/>
        </authorList>
    </citation>
    <scope>NUCLEOTIDE SEQUENCE [LARGE SCALE GENOMIC DNA]</scope>
    <source>
        <strain evidence="2 3">HHB12029</strain>
    </source>
</reference>
<dbReference type="InterPro" id="IPR018608">
    <property type="entry name" value="Gti1/Pac2"/>
</dbReference>
<organism evidence="2 3">
    <name type="scientific">Exidia glandulosa HHB12029</name>
    <dbReference type="NCBI Taxonomy" id="1314781"/>
    <lineage>
        <taxon>Eukaryota</taxon>
        <taxon>Fungi</taxon>
        <taxon>Dikarya</taxon>
        <taxon>Basidiomycota</taxon>
        <taxon>Agaricomycotina</taxon>
        <taxon>Agaricomycetes</taxon>
        <taxon>Auriculariales</taxon>
        <taxon>Exidiaceae</taxon>
        <taxon>Exidia</taxon>
    </lineage>
</organism>
<dbReference type="InParanoid" id="A0A165CAD4"/>
<name>A0A165CAD4_EXIGL</name>
<evidence type="ECO:0000313" key="2">
    <source>
        <dbReference type="EMBL" id="KZV82111.1"/>
    </source>
</evidence>